<dbReference type="Gene3D" id="3.40.190.10">
    <property type="entry name" value="Periplasmic binding protein-like II"/>
    <property type="match status" value="2"/>
</dbReference>
<evidence type="ECO:0000256" key="1">
    <source>
        <dbReference type="SAM" id="SignalP"/>
    </source>
</evidence>
<protein>
    <recommendedName>
        <fullName evidence="4">Solute-binding protein family 3/N-terminal domain-containing protein</fullName>
    </recommendedName>
</protein>
<accession>A0A099KVM6</accession>
<dbReference type="Proteomes" id="UP000029868">
    <property type="component" value="Unassembled WGS sequence"/>
</dbReference>
<name>A0A099KVM6_COLPS</name>
<evidence type="ECO:0000313" key="3">
    <source>
        <dbReference type="Proteomes" id="UP000029868"/>
    </source>
</evidence>
<dbReference type="OrthoDB" id="6225805at2"/>
<dbReference type="RefSeq" id="WP_033082136.1">
    <property type="nucleotide sequence ID" value="NZ_JQEC01000021.1"/>
</dbReference>
<dbReference type="AlphaFoldDB" id="A0A099KVM6"/>
<evidence type="ECO:0008006" key="4">
    <source>
        <dbReference type="Google" id="ProtNLM"/>
    </source>
</evidence>
<feature type="signal peptide" evidence="1">
    <location>
        <begin position="1"/>
        <end position="21"/>
    </location>
</feature>
<dbReference type="SUPFAM" id="SSF53850">
    <property type="entry name" value="Periplasmic binding protein-like II"/>
    <property type="match status" value="1"/>
</dbReference>
<proteinExistence type="predicted"/>
<feature type="chain" id="PRO_5001949202" description="Solute-binding protein family 3/N-terminal domain-containing protein" evidence="1">
    <location>
        <begin position="22"/>
        <end position="248"/>
    </location>
</feature>
<reference evidence="2 3" key="1">
    <citation type="submission" date="2014-08" db="EMBL/GenBank/DDBJ databases">
        <title>Genomic and Phenotypic Diversity of Colwellia psychrerythraea strains from Disparate Marine Basins.</title>
        <authorList>
            <person name="Techtmann S.M."/>
            <person name="Stelling S.C."/>
            <person name="Utturkar S.M."/>
            <person name="Alshibli N."/>
            <person name="Harris A."/>
            <person name="Brown S.D."/>
            <person name="Hazen T.C."/>
        </authorList>
    </citation>
    <scope>NUCLEOTIDE SEQUENCE [LARGE SCALE GENOMIC DNA]</scope>
    <source>
        <strain evidence="2 3">GAB14E</strain>
    </source>
</reference>
<organism evidence="2 3">
    <name type="scientific">Colwellia psychrerythraea</name>
    <name type="common">Vibrio psychroerythus</name>
    <dbReference type="NCBI Taxonomy" id="28229"/>
    <lineage>
        <taxon>Bacteria</taxon>
        <taxon>Pseudomonadati</taxon>
        <taxon>Pseudomonadota</taxon>
        <taxon>Gammaproteobacteria</taxon>
        <taxon>Alteromonadales</taxon>
        <taxon>Colwelliaceae</taxon>
        <taxon>Colwellia</taxon>
    </lineage>
</organism>
<dbReference type="PATRIC" id="fig|28229.3.peg.2099"/>
<comment type="caution">
    <text evidence="2">The sequence shown here is derived from an EMBL/GenBank/DDBJ whole genome shotgun (WGS) entry which is preliminary data.</text>
</comment>
<evidence type="ECO:0000313" key="2">
    <source>
        <dbReference type="EMBL" id="KGJ93922.1"/>
    </source>
</evidence>
<keyword evidence="1" id="KW-0732">Signal</keyword>
<sequence>MQRVALVLFTLVQFVIIHASAAETTAFKINLTSSGEKSKSSKLMKEIVKILYAQANYQVEFVHSTRKRESVLLQQAKIDAVLARYRHIGDAQPNLIRLEPELIKAYAIIICHNNEHCQSYRQTTIGYLQHFQYAKSFCTEQQLNCKEFNSEISLYRAMAAGFIDVMISYDVTIEMLKKIKFDNQIYVKKLQELSFNSYHYLHIKNKKYLSQLNHALKKLHQERVIEKMYEQFQYESLANKSIIILPSQ</sequence>
<gene>
    <name evidence="2" type="ORF">GAB14E_2477</name>
</gene>
<dbReference type="EMBL" id="JQEC01000021">
    <property type="protein sequence ID" value="KGJ93922.1"/>
    <property type="molecule type" value="Genomic_DNA"/>
</dbReference>